<sequence length="67" mass="7483">MSHDTPRKPREVPCPTCGKPALFVPENRFRPFCSERCKLIDIGAWASGAYVVPGQEEPLSDETPPRN</sequence>
<dbReference type="Gene3D" id="3.30.50.10">
    <property type="entry name" value="Erythroid Transcription Factor GATA-1, subunit A"/>
    <property type="match status" value="1"/>
</dbReference>
<dbReference type="InterPro" id="IPR005584">
    <property type="entry name" value="DNA_gyrase_inhibitor_YacG"/>
</dbReference>
<gene>
    <name evidence="3" type="primary">yacG</name>
    <name evidence="4" type="ORF">ABVT11_18550</name>
</gene>
<dbReference type="PANTHER" id="PTHR36150:SF1">
    <property type="entry name" value="DNA GYRASE INHIBITOR YACG"/>
    <property type="match status" value="1"/>
</dbReference>
<comment type="similarity">
    <text evidence="3">Belongs to the DNA gyrase inhibitor YacG family.</text>
</comment>
<organism evidence="4 5">
    <name type="scientific">Uliginosibacterium paludis</name>
    <dbReference type="NCBI Taxonomy" id="1615952"/>
    <lineage>
        <taxon>Bacteria</taxon>
        <taxon>Pseudomonadati</taxon>
        <taxon>Pseudomonadota</taxon>
        <taxon>Betaproteobacteria</taxon>
        <taxon>Rhodocyclales</taxon>
        <taxon>Zoogloeaceae</taxon>
        <taxon>Uliginosibacterium</taxon>
    </lineage>
</organism>
<dbReference type="PANTHER" id="PTHR36150">
    <property type="entry name" value="DNA GYRASE INHIBITOR YACG"/>
    <property type="match status" value="1"/>
</dbReference>
<comment type="function">
    <text evidence="3">Inhibits all the catalytic activities of DNA gyrase by preventing its interaction with DNA. Acts by binding directly to the C-terminal domain of GyrB, which probably disrupts DNA binding by the gyrase.</text>
</comment>
<dbReference type="HAMAP" id="MF_00649">
    <property type="entry name" value="DNA_gyrase_inhibitor_YacG"/>
    <property type="match status" value="1"/>
</dbReference>
<comment type="subunit">
    <text evidence="3">Interacts with GyrB.</text>
</comment>
<evidence type="ECO:0000313" key="5">
    <source>
        <dbReference type="Proteomes" id="UP001548590"/>
    </source>
</evidence>
<feature type="binding site" evidence="3">
    <location>
        <position position="14"/>
    </location>
    <ligand>
        <name>Zn(2+)</name>
        <dbReference type="ChEBI" id="CHEBI:29105"/>
    </ligand>
</feature>
<feature type="binding site" evidence="3">
    <location>
        <position position="33"/>
    </location>
    <ligand>
        <name>Zn(2+)</name>
        <dbReference type="ChEBI" id="CHEBI:29105"/>
    </ligand>
</feature>
<keyword evidence="2 3" id="KW-0862">Zinc</keyword>
<feature type="binding site" evidence="3">
    <location>
        <position position="17"/>
    </location>
    <ligand>
        <name>Zn(2+)</name>
        <dbReference type="ChEBI" id="CHEBI:29105"/>
    </ligand>
</feature>
<accession>A0ABV2CV99</accession>
<name>A0ABV2CV99_9RHOO</name>
<dbReference type="Pfam" id="PF03884">
    <property type="entry name" value="YacG"/>
    <property type="match status" value="1"/>
</dbReference>
<comment type="cofactor">
    <cofactor evidence="3">
        <name>Zn(2+)</name>
        <dbReference type="ChEBI" id="CHEBI:29105"/>
    </cofactor>
    <text evidence="3">Binds 1 zinc ion.</text>
</comment>
<evidence type="ECO:0000256" key="3">
    <source>
        <dbReference type="HAMAP-Rule" id="MF_00649"/>
    </source>
</evidence>
<dbReference type="InterPro" id="IPR013088">
    <property type="entry name" value="Znf_NHR/GATA"/>
</dbReference>
<reference evidence="4 5" key="1">
    <citation type="submission" date="2024-07" db="EMBL/GenBank/DDBJ databases">
        <title>Uliginosibacterium paludis KCTC:42655.</title>
        <authorList>
            <person name="Kim M.K."/>
        </authorList>
    </citation>
    <scope>NUCLEOTIDE SEQUENCE [LARGE SCALE GENOMIC DNA]</scope>
    <source>
        <strain evidence="4 5">KCTC 42655</strain>
    </source>
</reference>
<proteinExistence type="inferred from homology"/>
<keyword evidence="1 3" id="KW-0479">Metal-binding</keyword>
<protein>
    <recommendedName>
        <fullName evidence="3">DNA gyrase inhibitor YacG</fullName>
    </recommendedName>
</protein>
<evidence type="ECO:0000256" key="1">
    <source>
        <dbReference type="ARBA" id="ARBA00022723"/>
    </source>
</evidence>
<feature type="binding site" evidence="3">
    <location>
        <position position="37"/>
    </location>
    <ligand>
        <name>Zn(2+)</name>
        <dbReference type="ChEBI" id="CHEBI:29105"/>
    </ligand>
</feature>
<evidence type="ECO:0000256" key="2">
    <source>
        <dbReference type="ARBA" id="ARBA00022833"/>
    </source>
</evidence>
<dbReference type="EMBL" id="JBEWLZ010000016">
    <property type="protein sequence ID" value="MET1491846.1"/>
    <property type="molecule type" value="Genomic_DNA"/>
</dbReference>
<keyword evidence="5" id="KW-1185">Reference proteome</keyword>
<dbReference type="SUPFAM" id="SSF57716">
    <property type="entry name" value="Glucocorticoid receptor-like (DNA-binding domain)"/>
    <property type="match status" value="1"/>
</dbReference>
<dbReference type="Proteomes" id="UP001548590">
    <property type="component" value="Unassembled WGS sequence"/>
</dbReference>
<evidence type="ECO:0000313" key="4">
    <source>
        <dbReference type="EMBL" id="MET1491846.1"/>
    </source>
</evidence>
<comment type="caution">
    <text evidence="4">The sequence shown here is derived from an EMBL/GenBank/DDBJ whole genome shotgun (WGS) entry which is preliminary data.</text>
</comment>
<dbReference type="RefSeq" id="WP_345930011.1">
    <property type="nucleotide sequence ID" value="NZ_JBDIVF010000013.1"/>
</dbReference>